<dbReference type="PANTHER" id="PTHR12790:SF0">
    <property type="entry name" value="RNA POLYMERASE I-SPECIFIC TRANSCRIPTION INITIATION FACTOR RRN3-RELATED"/>
    <property type="match status" value="1"/>
</dbReference>
<accession>A0AAD4K6P7</accession>
<dbReference type="GO" id="GO:0001181">
    <property type="term" value="F:RNA polymerase I general transcription initiation factor activity"/>
    <property type="evidence" value="ECO:0007669"/>
    <property type="project" value="InterPro"/>
</dbReference>
<dbReference type="GO" id="GO:0006361">
    <property type="term" value="P:transcription initiation at RNA polymerase I promoter"/>
    <property type="evidence" value="ECO:0007669"/>
    <property type="project" value="InterPro"/>
</dbReference>
<gene>
    <name evidence="2" type="ORF">KR093_008356</name>
</gene>
<dbReference type="PANTHER" id="PTHR12790">
    <property type="entry name" value="TRANSCRIPTION INITIATION FACTOR IA RRN3"/>
    <property type="match status" value="1"/>
</dbReference>
<dbReference type="Pfam" id="PF05327">
    <property type="entry name" value="RRN3"/>
    <property type="match status" value="1"/>
</dbReference>
<dbReference type="EMBL" id="JAJJHW010001127">
    <property type="protein sequence ID" value="KAH8377982.1"/>
    <property type="molecule type" value="Genomic_DNA"/>
</dbReference>
<dbReference type="GO" id="GO:0005634">
    <property type="term" value="C:nucleus"/>
    <property type="evidence" value="ECO:0007669"/>
    <property type="project" value="TreeGrafter"/>
</dbReference>
<name>A0AAD4K6P7_9MUSC</name>
<dbReference type="InterPro" id="IPR007991">
    <property type="entry name" value="RNA_pol_I_trans_ini_fac_RRN3"/>
</dbReference>
<dbReference type="AlphaFoldDB" id="A0AAD4K6P7"/>
<proteinExistence type="inferred from homology"/>
<comment type="caution">
    <text evidence="2">The sequence shown here is derived from an EMBL/GenBank/DDBJ whole genome shotgun (WGS) entry which is preliminary data.</text>
</comment>
<evidence type="ECO:0000256" key="1">
    <source>
        <dbReference type="ARBA" id="ARBA00010098"/>
    </source>
</evidence>
<evidence type="ECO:0008006" key="4">
    <source>
        <dbReference type="Google" id="ProtNLM"/>
    </source>
</evidence>
<dbReference type="Proteomes" id="UP001200034">
    <property type="component" value="Unassembled WGS sequence"/>
</dbReference>
<comment type="similarity">
    <text evidence="1">Belongs to the RRN3 family.</text>
</comment>
<sequence>MSMFSSKTGITSILKSYSGADRERAKTAALNKVRFSTPKEKGIVESVRVALEEHNFHLIQEFTYFLREADLGDDEIVSIMRDARKIVHSLTPEFADLVEALLSVNWKKRSTDAIQAYSEFTVDVMIAHNTYIHIGIGKLILNWIPNDQESEDWTNGSPSERVQADLQTVHALLNRILTAVPMAFDVVVDTIAAKFPYFKKPAHVTAGYIHNVLWLMESKPVYEELLLQLVLQKLLILDVSAPRDEIEALQEDSDEENEMEADGMFQMDDVNTQPKQPKALDHPIGQMLDICLLKLLKFLDDKCRTTLNVSDDQRVMKNRFFKTLMHIFDEVLLPSHNIHHVQFVMFYVCSIRPAYTEAFLNFLWLKVQNPNVSSIIRHVAVSYIASFLARAKFVPLSTITYYLKELSNWANTYINDSDEFSSKNCSLKANMVFFSVCQAMFYLIAFRARDLTINEKSKLVNFIRNSILTLCSSDLLLLNTLQLSRLAMCHFNPLRYCLPPVATAFAGVTRTYQLAYCHTVLERNARRKLATIYGHDKLMPEETLDTFFPFDPYILPLSSKYIEPNYLVYKVHELEEPTEVVPTEIMRRKRGDSEMIEDDDFILADKRQKLSELSKSQLFDKQFYYGTSPGFNQQ</sequence>
<protein>
    <recommendedName>
        <fullName evidence="4">RNA polymerase I-specific transcription initiation factor RRN3</fullName>
    </recommendedName>
</protein>
<evidence type="ECO:0000313" key="2">
    <source>
        <dbReference type="EMBL" id="KAH8377982.1"/>
    </source>
</evidence>
<keyword evidence="3" id="KW-1185">Reference proteome</keyword>
<evidence type="ECO:0000313" key="3">
    <source>
        <dbReference type="Proteomes" id="UP001200034"/>
    </source>
</evidence>
<dbReference type="GO" id="GO:0001042">
    <property type="term" value="F:RNA polymerase I core binding"/>
    <property type="evidence" value="ECO:0007669"/>
    <property type="project" value="TreeGrafter"/>
</dbReference>
<reference evidence="2" key="1">
    <citation type="journal article" date="2021" name="Mol. Ecol. Resour.">
        <title>Phylogenomic analyses of the genus Drosophila reveals genomic signals of climate adaptation.</title>
        <authorList>
            <person name="Li F."/>
            <person name="Rane R.V."/>
            <person name="Luria V."/>
            <person name="Xiong Z."/>
            <person name="Chen J."/>
            <person name="Li Z."/>
            <person name="Catullo R.A."/>
            <person name="Griffin P.C."/>
            <person name="Schiffer M."/>
            <person name="Pearce S."/>
            <person name="Lee S.F."/>
            <person name="McElroy K."/>
            <person name="Stocker A."/>
            <person name="Shirriffs J."/>
            <person name="Cockerell F."/>
            <person name="Coppin C."/>
            <person name="Sgro C.M."/>
            <person name="Karger A."/>
            <person name="Cain J.W."/>
            <person name="Weber J.A."/>
            <person name="Santpere G."/>
            <person name="Kirschner M.W."/>
            <person name="Hoffmann A.A."/>
            <person name="Oakeshott J.G."/>
            <person name="Zhang G."/>
        </authorList>
    </citation>
    <scope>NUCLEOTIDE SEQUENCE</scope>
    <source>
        <strain evidence="2">BGI-SZ-2011g</strain>
    </source>
</reference>
<organism evidence="2 3">
    <name type="scientific">Drosophila rubida</name>
    <dbReference type="NCBI Taxonomy" id="30044"/>
    <lineage>
        <taxon>Eukaryota</taxon>
        <taxon>Metazoa</taxon>
        <taxon>Ecdysozoa</taxon>
        <taxon>Arthropoda</taxon>
        <taxon>Hexapoda</taxon>
        <taxon>Insecta</taxon>
        <taxon>Pterygota</taxon>
        <taxon>Neoptera</taxon>
        <taxon>Endopterygota</taxon>
        <taxon>Diptera</taxon>
        <taxon>Brachycera</taxon>
        <taxon>Muscomorpha</taxon>
        <taxon>Ephydroidea</taxon>
        <taxon>Drosophilidae</taxon>
        <taxon>Drosophila</taxon>
    </lineage>
</organism>